<feature type="signal peptide" evidence="1">
    <location>
        <begin position="1"/>
        <end position="20"/>
    </location>
</feature>
<reference evidence="2 3" key="1">
    <citation type="journal article" date="2020" name="Nature">
        <title>Six reference-quality genomes reveal evolution of bat adaptations.</title>
        <authorList>
            <person name="Jebb D."/>
            <person name="Huang Z."/>
            <person name="Pippel M."/>
            <person name="Hughes G.M."/>
            <person name="Lavrichenko K."/>
            <person name="Devanna P."/>
            <person name="Winkler S."/>
            <person name="Jermiin L.S."/>
            <person name="Skirmuntt E.C."/>
            <person name="Katzourakis A."/>
            <person name="Burkitt-Gray L."/>
            <person name="Ray D.A."/>
            <person name="Sullivan K.A.M."/>
            <person name="Roscito J.G."/>
            <person name="Kirilenko B.M."/>
            <person name="Davalos L.M."/>
            <person name="Corthals A.P."/>
            <person name="Power M.L."/>
            <person name="Jones G."/>
            <person name="Ransome R.D."/>
            <person name="Dechmann D.K.N."/>
            <person name="Locatelli A.G."/>
            <person name="Puechmaille S.J."/>
            <person name="Fedrigo O."/>
            <person name="Jarvis E.D."/>
            <person name="Hiller M."/>
            <person name="Vernes S.C."/>
            <person name="Myers E.W."/>
            <person name="Teeling E.C."/>
        </authorList>
    </citation>
    <scope>NUCLEOTIDE SEQUENCE [LARGE SCALE GENOMIC DNA]</scope>
    <source>
        <strain evidence="2">Bat1K_MPI-CBG_1</strain>
    </source>
</reference>
<name>A0A833YLG7_9CHIR</name>
<dbReference type="EMBL" id="JABVXQ010000015">
    <property type="protein sequence ID" value="KAF6075121.1"/>
    <property type="molecule type" value="Genomic_DNA"/>
</dbReference>
<evidence type="ECO:0000256" key="1">
    <source>
        <dbReference type="SAM" id="SignalP"/>
    </source>
</evidence>
<sequence length="165" mass="17215">MIQWFSSGSALAWTSGLCGGRCVCIPEARGTLPAPPVENTGSGLCPPSLAGAKPFPGAMVTSMLPPSLCPSSFPWLPTASGCFPRPTVGWGQGRHGGHPPLQPACLPLQGSLLCTEWEIFRPRFLLVVLRKGQRARLCGEPLPGAAGLRARLQGNPAPLMLGPPS</sequence>
<dbReference type="AlphaFoldDB" id="A0A833YLG7"/>
<protein>
    <submittedName>
        <fullName evidence="2">Uncharacterized protein</fullName>
    </submittedName>
</protein>
<accession>A0A833YLG7</accession>
<gene>
    <name evidence="2" type="ORF">HJG60_009518</name>
</gene>
<evidence type="ECO:0000313" key="2">
    <source>
        <dbReference type="EMBL" id="KAF6075121.1"/>
    </source>
</evidence>
<evidence type="ECO:0000313" key="3">
    <source>
        <dbReference type="Proteomes" id="UP000664940"/>
    </source>
</evidence>
<organism evidence="2 3">
    <name type="scientific">Phyllostomus discolor</name>
    <name type="common">pale spear-nosed bat</name>
    <dbReference type="NCBI Taxonomy" id="89673"/>
    <lineage>
        <taxon>Eukaryota</taxon>
        <taxon>Metazoa</taxon>
        <taxon>Chordata</taxon>
        <taxon>Craniata</taxon>
        <taxon>Vertebrata</taxon>
        <taxon>Euteleostomi</taxon>
        <taxon>Mammalia</taxon>
        <taxon>Eutheria</taxon>
        <taxon>Laurasiatheria</taxon>
        <taxon>Chiroptera</taxon>
        <taxon>Yangochiroptera</taxon>
        <taxon>Phyllostomidae</taxon>
        <taxon>Phyllostominae</taxon>
        <taxon>Phyllostomus</taxon>
    </lineage>
</organism>
<feature type="chain" id="PRO_5032490234" evidence="1">
    <location>
        <begin position="21"/>
        <end position="165"/>
    </location>
</feature>
<keyword evidence="1" id="KW-0732">Signal</keyword>
<dbReference type="Proteomes" id="UP000664940">
    <property type="component" value="Unassembled WGS sequence"/>
</dbReference>
<proteinExistence type="predicted"/>
<comment type="caution">
    <text evidence="2">The sequence shown here is derived from an EMBL/GenBank/DDBJ whole genome shotgun (WGS) entry which is preliminary data.</text>
</comment>